<dbReference type="OrthoDB" id="5298805at2"/>
<proteinExistence type="predicted"/>
<gene>
    <name evidence="1" type="ORF">C7389_11529</name>
</gene>
<keyword evidence="2" id="KW-1185">Reference proteome</keyword>
<organism evidence="1 2">
    <name type="scientific">Azoarcus indigens</name>
    <dbReference type="NCBI Taxonomy" id="29545"/>
    <lineage>
        <taxon>Bacteria</taxon>
        <taxon>Pseudomonadati</taxon>
        <taxon>Pseudomonadota</taxon>
        <taxon>Betaproteobacteria</taxon>
        <taxon>Rhodocyclales</taxon>
        <taxon>Zoogloeaceae</taxon>
        <taxon>Azoarcus</taxon>
    </lineage>
</organism>
<evidence type="ECO:0008006" key="3">
    <source>
        <dbReference type="Google" id="ProtNLM"/>
    </source>
</evidence>
<protein>
    <recommendedName>
        <fullName evidence="3">Lipoprotein</fullName>
    </recommendedName>
</protein>
<comment type="caution">
    <text evidence="1">The sequence shown here is derived from an EMBL/GenBank/DDBJ whole genome shotgun (WGS) entry which is preliminary data.</text>
</comment>
<reference evidence="1 2" key="1">
    <citation type="submission" date="2019-03" db="EMBL/GenBank/DDBJ databases">
        <title>Genomic Encyclopedia of Type Strains, Phase IV (KMG-IV): sequencing the most valuable type-strain genomes for metagenomic binning, comparative biology and taxonomic classification.</title>
        <authorList>
            <person name="Goeker M."/>
        </authorList>
    </citation>
    <scope>NUCLEOTIDE SEQUENCE [LARGE SCALE GENOMIC DNA]</scope>
    <source>
        <strain evidence="1 2">DSM 12121</strain>
    </source>
</reference>
<accession>A0A4R6DTJ6</accession>
<dbReference type="AlphaFoldDB" id="A0A4R6DTJ6"/>
<sequence length="179" mass="19521">MDTVREKGGSLGRPVLAALAVLLLGGCASVQDYVDNFDAEKARQQTADAVRDYGGIAAGTVGGYMMARQSGYFKPEFIAGALVAYAIYDPFSPTWEVRAAPMGEDVVRFDLAMKRLVTGGEGEARQVLMRNARQVAQEGGYAGFDILRYEEGIESTRPFAHRVASAEIRLVKSRQFPEF</sequence>
<dbReference type="RefSeq" id="WP_133593456.1">
    <property type="nucleotide sequence ID" value="NZ_SNVV01000015.1"/>
</dbReference>
<evidence type="ECO:0000313" key="1">
    <source>
        <dbReference type="EMBL" id="TDN48363.1"/>
    </source>
</evidence>
<dbReference type="EMBL" id="SNVV01000015">
    <property type="protein sequence ID" value="TDN48363.1"/>
    <property type="molecule type" value="Genomic_DNA"/>
</dbReference>
<dbReference type="Proteomes" id="UP000295129">
    <property type="component" value="Unassembled WGS sequence"/>
</dbReference>
<dbReference type="PROSITE" id="PS51257">
    <property type="entry name" value="PROKAR_LIPOPROTEIN"/>
    <property type="match status" value="1"/>
</dbReference>
<evidence type="ECO:0000313" key="2">
    <source>
        <dbReference type="Proteomes" id="UP000295129"/>
    </source>
</evidence>
<name>A0A4R6DTJ6_9RHOO</name>